<dbReference type="Proteomes" id="UP000283269">
    <property type="component" value="Unassembled WGS sequence"/>
</dbReference>
<dbReference type="EMBL" id="NHYD01003936">
    <property type="protein sequence ID" value="PPQ69360.1"/>
    <property type="molecule type" value="Genomic_DNA"/>
</dbReference>
<dbReference type="Gene3D" id="3.50.50.60">
    <property type="entry name" value="FAD/NAD(P)-binding domain"/>
    <property type="match status" value="1"/>
</dbReference>
<evidence type="ECO:0008006" key="3">
    <source>
        <dbReference type="Google" id="ProtNLM"/>
    </source>
</evidence>
<organism evidence="1 2">
    <name type="scientific">Psilocybe cyanescens</name>
    <dbReference type="NCBI Taxonomy" id="93625"/>
    <lineage>
        <taxon>Eukaryota</taxon>
        <taxon>Fungi</taxon>
        <taxon>Dikarya</taxon>
        <taxon>Basidiomycota</taxon>
        <taxon>Agaricomycotina</taxon>
        <taxon>Agaricomycetes</taxon>
        <taxon>Agaricomycetidae</taxon>
        <taxon>Agaricales</taxon>
        <taxon>Agaricineae</taxon>
        <taxon>Strophariaceae</taxon>
        <taxon>Psilocybe</taxon>
    </lineage>
</organism>
<dbReference type="OrthoDB" id="5046242at2759"/>
<dbReference type="STRING" id="93625.A0A409VSU0"/>
<protein>
    <recommendedName>
        <fullName evidence="3">Amine oxidase domain-containing protein</fullName>
    </recommendedName>
</protein>
<proteinExistence type="predicted"/>
<gene>
    <name evidence="1" type="ORF">CVT25_004752</name>
</gene>
<dbReference type="AlphaFoldDB" id="A0A409VSU0"/>
<dbReference type="InParanoid" id="A0A409VSU0"/>
<name>A0A409VSU0_PSICY</name>
<evidence type="ECO:0000313" key="1">
    <source>
        <dbReference type="EMBL" id="PPQ69360.1"/>
    </source>
</evidence>
<dbReference type="InterPro" id="IPR036188">
    <property type="entry name" value="FAD/NAD-bd_sf"/>
</dbReference>
<evidence type="ECO:0000313" key="2">
    <source>
        <dbReference type="Proteomes" id="UP000283269"/>
    </source>
</evidence>
<comment type="caution">
    <text evidence="1">The sequence shown here is derived from an EMBL/GenBank/DDBJ whole genome shotgun (WGS) entry which is preliminary data.</text>
</comment>
<sequence>MAVVSTISPLQILSTIDRTVIPCSVADPQTGLQHNLGSNVGSLFFPGEATSRKYFGFLYGAYFEGLDVATIMANCIKEGSCADMEYFSKINTALPFENNWNASGFL</sequence>
<reference evidence="1 2" key="1">
    <citation type="journal article" date="2018" name="Evol. Lett.">
        <title>Horizontal gene cluster transfer increased hallucinogenic mushroom diversity.</title>
        <authorList>
            <person name="Reynolds H.T."/>
            <person name="Vijayakumar V."/>
            <person name="Gluck-Thaler E."/>
            <person name="Korotkin H.B."/>
            <person name="Matheny P.B."/>
            <person name="Slot J.C."/>
        </authorList>
    </citation>
    <scope>NUCLEOTIDE SEQUENCE [LARGE SCALE GENOMIC DNA]</scope>
    <source>
        <strain evidence="1 2">2631</strain>
    </source>
</reference>
<keyword evidence="2" id="KW-1185">Reference proteome</keyword>
<accession>A0A409VSU0</accession>